<dbReference type="Gene3D" id="3.40.50.970">
    <property type="match status" value="1"/>
</dbReference>
<dbReference type="InterPro" id="IPR050642">
    <property type="entry name" value="PDH_E1_Alpha_Subunit"/>
</dbReference>
<gene>
    <name evidence="5" type="ORF">METZ01_LOCUS486523</name>
</gene>
<dbReference type="PANTHER" id="PTHR11516">
    <property type="entry name" value="PYRUVATE DEHYDROGENASE E1 COMPONENT, ALPHA SUBUNIT BACTERIAL AND ORGANELLAR"/>
    <property type="match status" value="1"/>
</dbReference>
<feature type="domain" description="Dehydrogenase E1 component" evidence="4">
    <location>
        <begin position="52"/>
        <end position="163"/>
    </location>
</feature>
<dbReference type="AlphaFoldDB" id="A0A383CNL2"/>
<dbReference type="PANTHER" id="PTHR11516:SF60">
    <property type="entry name" value="PYRUVATE DEHYDROGENASE E1 COMPONENT SUBUNIT ALPHA"/>
    <property type="match status" value="1"/>
</dbReference>
<accession>A0A383CNL2</accession>
<evidence type="ECO:0000313" key="5">
    <source>
        <dbReference type="EMBL" id="SVE33669.1"/>
    </source>
</evidence>
<dbReference type="InterPro" id="IPR029061">
    <property type="entry name" value="THDP-binding"/>
</dbReference>
<dbReference type="GO" id="GO:0006086">
    <property type="term" value="P:pyruvate decarboxylation to acetyl-CoA"/>
    <property type="evidence" value="ECO:0007669"/>
    <property type="project" value="TreeGrafter"/>
</dbReference>
<name>A0A383CNL2_9ZZZZ</name>
<organism evidence="5">
    <name type="scientific">marine metagenome</name>
    <dbReference type="NCBI Taxonomy" id="408172"/>
    <lineage>
        <taxon>unclassified sequences</taxon>
        <taxon>metagenomes</taxon>
        <taxon>ecological metagenomes</taxon>
    </lineage>
</organism>
<reference evidence="5" key="1">
    <citation type="submission" date="2018-05" db="EMBL/GenBank/DDBJ databases">
        <authorList>
            <person name="Lanie J.A."/>
            <person name="Ng W.-L."/>
            <person name="Kazmierczak K.M."/>
            <person name="Andrzejewski T.M."/>
            <person name="Davidsen T.M."/>
            <person name="Wayne K.J."/>
            <person name="Tettelin H."/>
            <person name="Glass J.I."/>
            <person name="Rusch D."/>
            <person name="Podicherti R."/>
            <person name="Tsui H.-C.T."/>
            <person name="Winkler M.E."/>
        </authorList>
    </citation>
    <scope>NUCLEOTIDE SEQUENCE</scope>
</reference>
<dbReference type="SUPFAM" id="SSF52518">
    <property type="entry name" value="Thiamin diphosphate-binding fold (THDP-binding)"/>
    <property type="match status" value="1"/>
</dbReference>
<dbReference type="GO" id="GO:0004739">
    <property type="term" value="F:pyruvate dehydrogenase (acetyl-transferring) activity"/>
    <property type="evidence" value="ECO:0007669"/>
    <property type="project" value="TreeGrafter"/>
</dbReference>
<dbReference type="Pfam" id="PF00676">
    <property type="entry name" value="E1_dh"/>
    <property type="match status" value="1"/>
</dbReference>
<protein>
    <recommendedName>
        <fullName evidence="4">Dehydrogenase E1 component domain-containing protein</fullName>
    </recommendedName>
</protein>
<dbReference type="EMBL" id="UINC01210277">
    <property type="protein sequence ID" value="SVE33669.1"/>
    <property type="molecule type" value="Genomic_DNA"/>
</dbReference>
<evidence type="ECO:0000259" key="4">
    <source>
        <dbReference type="Pfam" id="PF00676"/>
    </source>
</evidence>
<sequence>MEAGKEHMLWMYEQMLVIREFEETMVNIYLEGKLPPEIQEGLAFDIGSGLVPGEMHLAAGQEPVAVGTCVHLNDNDTVTGTHRPHHFAIAKGIPLKNLAAEMFGKVSGLGRGKGGHMHLFSVDKKFSCSGIIGAGMPPACGAALASKKKGKDWVAVTFFGEGA</sequence>
<evidence type="ECO:0000256" key="3">
    <source>
        <dbReference type="ARBA" id="ARBA00023052"/>
    </source>
</evidence>
<keyword evidence="3" id="KW-0786">Thiamine pyrophosphate</keyword>
<dbReference type="InterPro" id="IPR001017">
    <property type="entry name" value="DH_E1"/>
</dbReference>
<feature type="non-terminal residue" evidence="5">
    <location>
        <position position="163"/>
    </location>
</feature>
<evidence type="ECO:0000256" key="2">
    <source>
        <dbReference type="ARBA" id="ARBA00023002"/>
    </source>
</evidence>
<comment type="cofactor">
    <cofactor evidence="1">
        <name>thiamine diphosphate</name>
        <dbReference type="ChEBI" id="CHEBI:58937"/>
    </cofactor>
</comment>
<evidence type="ECO:0000256" key="1">
    <source>
        <dbReference type="ARBA" id="ARBA00001964"/>
    </source>
</evidence>
<keyword evidence="2" id="KW-0560">Oxidoreductase</keyword>
<proteinExistence type="predicted"/>